<dbReference type="EMBL" id="FMWG01000002">
    <property type="protein sequence ID" value="SCZ53560.1"/>
    <property type="molecule type" value="Genomic_DNA"/>
</dbReference>
<proteinExistence type="predicted"/>
<sequence length="270" mass="29396">MRTGAKARRLSERLWLRPVRRALKAMYVWAVVFVCGAGSGLAANEVISAEFADPTRRYGHAVLGDDVEYSTLVLRSRGASSSLLNHAVVKDVVVRVRLPLDHVFEDLTPRLVDITGDGSPEVMVVETDVARGAQLAIYDADGEKLAETPHIGRTHRWLAPIGAADLDGDGHIEVAYIDRPHLAKTLRVWRYKDGQLQEVAELRGLTNHAIGQDFITSGIRDCGAGPELVTVDAGWTQVMATRLVAGELTSAGITQFTTQQAFADVLACHH</sequence>
<dbReference type="RefSeq" id="WP_090216171.1">
    <property type="nucleotide sequence ID" value="NZ_FMWG01000002.1"/>
</dbReference>
<accession>A0A1G5PWD5</accession>
<gene>
    <name evidence="2" type="ORF">SAMN04488118_102154</name>
</gene>
<evidence type="ECO:0000313" key="3">
    <source>
        <dbReference type="Proteomes" id="UP000198767"/>
    </source>
</evidence>
<evidence type="ECO:0000256" key="1">
    <source>
        <dbReference type="ARBA" id="ARBA00022729"/>
    </source>
</evidence>
<dbReference type="OrthoDB" id="58662at2"/>
<name>A0A1G5PWD5_9RHOB</name>
<dbReference type="Proteomes" id="UP000198767">
    <property type="component" value="Unassembled WGS sequence"/>
</dbReference>
<keyword evidence="3" id="KW-1185">Reference proteome</keyword>
<dbReference type="InterPro" id="IPR028994">
    <property type="entry name" value="Integrin_alpha_N"/>
</dbReference>
<dbReference type="InterPro" id="IPR013517">
    <property type="entry name" value="FG-GAP"/>
</dbReference>
<dbReference type="AlphaFoldDB" id="A0A1G5PWD5"/>
<evidence type="ECO:0000313" key="2">
    <source>
        <dbReference type="EMBL" id="SCZ53560.1"/>
    </source>
</evidence>
<protein>
    <submittedName>
        <fullName evidence="2">Repeat domain-containing protein</fullName>
    </submittedName>
</protein>
<dbReference type="Pfam" id="PF13517">
    <property type="entry name" value="FG-GAP_3"/>
    <property type="match status" value="1"/>
</dbReference>
<dbReference type="STRING" id="1156985.SAMN04488118_102154"/>
<keyword evidence="1" id="KW-0732">Signal</keyword>
<reference evidence="2 3" key="1">
    <citation type="submission" date="2016-10" db="EMBL/GenBank/DDBJ databases">
        <authorList>
            <person name="de Groot N.N."/>
        </authorList>
    </citation>
    <scope>NUCLEOTIDE SEQUENCE [LARGE SCALE GENOMIC DNA]</scope>
    <source>
        <strain evidence="2 3">U95</strain>
    </source>
</reference>
<dbReference type="SUPFAM" id="SSF69318">
    <property type="entry name" value="Integrin alpha N-terminal domain"/>
    <property type="match status" value="1"/>
</dbReference>
<organism evidence="2 3">
    <name type="scientific">Epibacterium ulvae</name>
    <dbReference type="NCBI Taxonomy" id="1156985"/>
    <lineage>
        <taxon>Bacteria</taxon>
        <taxon>Pseudomonadati</taxon>
        <taxon>Pseudomonadota</taxon>
        <taxon>Alphaproteobacteria</taxon>
        <taxon>Rhodobacterales</taxon>
        <taxon>Roseobacteraceae</taxon>
        <taxon>Epibacterium</taxon>
    </lineage>
</organism>